<evidence type="ECO:0000256" key="7">
    <source>
        <dbReference type="HAMAP-Rule" id="MF_00178"/>
    </source>
</evidence>
<comment type="function">
    <text evidence="7">Catalyzes the formation of 6,7-dimethyl-8-ribityllumazine by condensation of 5-amino-6-(D-ribitylamino)uracil with 3,4-dihydroxy-2-butanone 4-phosphate. This is the penultimate step in the biosynthesis of riboflavin.</text>
</comment>
<feature type="binding site" evidence="7">
    <location>
        <begin position="58"/>
        <end position="60"/>
    </location>
    <ligand>
        <name>5-amino-6-(D-ribitylamino)uracil</name>
        <dbReference type="ChEBI" id="CHEBI:15934"/>
    </ligand>
</feature>
<dbReference type="UniPathway" id="UPA00275">
    <property type="reaction ID" value="UER00404"/>
</dbReference>
<feature type="binding site" evidence="7">
    <location>
        <position position="120"/>
    </location>
    <ligand>
        <name>5-amino-6-(D-ribitylamino)uracil</name>
        <dbReference type="ChEBI" id="CHEBI:15934"/>
    </ligand>
</feature>
<name>A0A1A5J6B0_RHILI</name>
<dbReference type="EC" id="2.5.1.78" evidence="3 7"/>
<evidence type="ECO:0000313" key="9">
    <source>
        <dbReference type="Proteomes" id="UP000093748"/>
    </source>
</evidence>
<protein>
    <recommendedName>
        <fullName evidence="3 7">6,7-dimethyl-8-ribityllumazine synthase</fullName>
        <shortName evidence="7">DMRL synthase</shortName>
        <shortName evidence="7">LS</shortName>
        <shortName evidence="7">Lumazine synthase</shortName>
        <ecNumber evidence="3 7">2.5.1.78</ecNumber>
    </recommendedName>
</protein>
<dbReference type="InterPro" id="IPR034964">
    <property type="entry name" value="LS"/>
</dbReference>
<evidence type="ECO:0000256" key="4">
    <source>
        <dbReference type="ARBA" id="ARBA00022619"/>
    </source>
</evidence>
<reference evidence="9" key="1">
    <citation type="submission" date="2016-06" db="EMBL/GenBank/DDBJ databases">
        <title>NZP2037 Pacbio-Illumina hybrid assembly.</title>
        <authorList>
            <person name="Ramsay J.P."/>
        </authorList>
    </citation>
    <scope>NUCLEOTIDE SEQUENCE [LARGE SCALE GENOMIC DNA]</scope>
    <source>
        <strain evidence="9">R7ANS::ICEMlSym2042</strain>
    </source>
</reference>
<keyword evidence="4 7" id="KW-0686">Riboflavin biosynthesis</keyword>
<dbReference type="SUPFAM" id="SSF52121">
    <property type="entry name" value="Lumazine synthase"/>
    <property type="match status" value="1"/>
</dbReference>
<dbReference type="NCBIfam" id="TIGR00114">
    <property type="entry name" value="lumazine-synth"/>
    <property type="match status" value="1"/>
</dbReference>
<dbReference type="GO" id="GO:0000906">
    <property type="term" value="F:6,7-dimethyl-8-ribityllumazine synthase activity"/>
    <property type="evidence" value="ECO:0007669"/>
    <property type="project" value="UniProtKB-UniRule"/>
</dbReference>
<keyword evidence="5 7" id="KW-0808">Transferase</keyword>
<evidence type="ECO:0000256" key="5">
    <source>
        <dbReference type="ARBA" id="ARBA00022679"/>
    </source>
</evidence>
<evidence type="ECO:0000256" key="2">
    <source>
        <dbReference type="ARBA" id="ARBA00007424"/>
    </source>
</evidence>
<evidence type="ECO:0000256" key="6">
    <source>
        <dbReference type="ARBA" id="ARBA00048785"/>
    </source>
</evidence>
<dbReference type="GeneID" id="66684566"/>
<feature type="binding site" evidence="7">
    <location>
        <position position="134"/>
    </location>
    <ligand>
        <name>(2S)-2-hydroxy-3-oxobutyl phosphate</name>
        <dbReference type="ChEBI" id="CHEBI:58830"/>
    </ligand>
</feature>
<dbReference type="RefSeq" id="WP_032929889.1">
    <property type="nucleotide sequence ID" value="NZ_LZTH01000045.1"/>
</dbReference>
<feature type="binding site" evidence="7">
    <location>
        <begin position="92"/>
        <end position="93"/>
    </location>
    <ligand>
        <name>(2S)-2-hydroxy-3-oxobutyl phosphate</name>
        <dbReference type="ChEBI" id="CHEBI:58830"/>
    </ligand>
</feature>
<dbReference type="GO" id="GO:0009231">
    <property type="term" value="P:riboflavin biosynthetic process"/>
    <property type="evidence" value="ECO:0007669"/>
    <property type="project" value="UniProtKB-UniRule"/>
</dbReference>
<dbReference type="PANTHER" id="PTHR21058">
    <property type="entry name" value="6,7-DIMETHYL-8-RIBITYLLUMAZINE SYNTHASE DMRL SYNTHASE LUMAZINE SYNTHASE"/>
    <property type="match status" value="1"/>
</dbReference>
<sequence length="164" mass="17170">MAGTSQHGKAFIRPKAKAHLLIVEARFHDDLADALLDGATSALDEAGATYDVVTVPGSLEIPAVITFALDGAAEGGTNYDGFVALGTIIRGDTYHFDIVANESSRALMDMSVQDSVCIGNGILTTENDAQAWTRAKRSEGDKGGFAARAALTMIALKEQLGARS</sequence>
<feature type="active site" description="Proton donor" evidence="7">
    <location>
        <position position="95"/>
    </location>
</feature>
<feature type="binding site" evidence="7">
    <location>
        <begin position="87"/>
        <end position="89"/>
    </location>
    <ligand>
        <name>5-amino-6-(D-ribitylamino)uracil</name>
        <dbReference type="ChEBI" id="CHEBI:15934"/>
    </ligand>
</feature>
<dbReference type="GO" id="GO:0009349">
    <property type="term" value="C:riboflavin synthase complex"/>
    <property type="evidence" value="ECO:0007669"/>
    <property type="project" value="UniProtKB-UniRule"/>
</dbReference>
<dbReference type="Proteomes" id="UP000093748">
    <property type="component" value="Unassembled WGS sequence"/>
</dbReference>
<dbReference type="CDD" id="cd09209">
    <property type="entry name" value="Lumazine_synthase-I"/>
    <property type="match status" value="1"/>
</dbReference>
<gene>
    <name evidence="7" type="primary">ribH</name>
    <name evidence="8" type="ORF">BAE39_11045</name>
</gene>
<dbReference type="AlphaFoldDB" id="A0A1A5J6B0"/>
<organism evidence="8 9">
    <name type="scientific">Rhizobium loti</name>
    <name type="common">Mesorhizobium loti</name>
    <dbReference type="NCBI Taxonomy" id="381"/>
    <lineage>
        <taxon>Bacteria</taxon>
        <taxon>Pseudomonadati</taxon>
        <taxon>Pseudomonadota</taxon>
        <taxon>Alphaproteobacteria</taxon>
        <taxon>Hyphomicrobiales</taxon>
        <taxon>Phyllobacteriaceae</taxon>
        <taxon>Mesorhizobium</taxon>
    </lineage>
</organism>
<comment type="caution">
    <text evidence="8">The sequence shown here is derived from an EMBL/GenBank/DDBJ whole genome shotgun (WGS) entry which is preliminary data.</text>
</comment>
<dbReference type="InterPro" id="IPR036467">
    <property type="entry name" value="LS/RS_sf"/>
</dbReference>
<dbReference type="PANTHER" id="PTHR21058:SF0">
    <property type="entry name" value="6,7-DIMETHYL-8-RIBITYLLUMAZINE SYNTHASE"/>
    <property type="match status" value="1"/>
</dbReference>
<dbReference type="EMBL" id="LZTJ01000012">
    <property type="protein sequence ID" value="OBP76639.1"/>
    <property type="molecule type" value="Genomic_DNA"/>
</dbReference>
<comment type="pathway">
    <text evidence="1 7">Cofactor biosynthesis; riboflavin biosynthesis; riboflavin from 2-hydroxy-3-oxobutyl phosphate and 5-amino-6-(D-ribitylamino)uracil: step 1/2.</text>
</comment>
<dbReference type="HAMAP" id="MF_00178">
    <property type="entry name" value="Lumazine_synth"/>
    <property type="match status" value="1"/>
</dbReference>
<comment type="catalytic activity">
    <reaction evidence="6 7">
        <text>(2S)-2-hydroxy-3-oxobutyl phosphate + 5-amino-6-(D-ribitylamino)uracil = 6,7-dimethyl-8-(1-D-ribityl)lumazine + phosphate + 2 H2O + H(+)</text>
        <dbReference type="Rhea" id="RHEA:26152"/>
        <dbReference type="ChEBI" id="CHEBI:15377"/>
        <dbReference type="ChEBI" id="CHEBI:15378"/>
        <dbReference type="ChEBI" id="CHEBI:15934"/>
        <dbReference type="ChEBI" id="CHEBI:43474"/>
        <dbReference type="ChEBI" id="CHEBI:58201"/>
        <dbReference type="ChEBI" id="CHEBI:58830"/>
        <dbReference type="EC" id="2.5.1.78"/>
    </reaction>
</comment>
<evidence type="ECO:0000256" key="1">
    <source>
        <dbReference type="ARBA" id="ARBA00004917"/>
    </source>
</evidence>
<dbReference type="GO" id="GO:0005829">
    <property type="term" value="C:cytosol"/>
    <property type="evidence" value="ECO:0007669"/>
    <property type="project" value="TreeGrafter"/>
</dbReference>
<evidence type="ECO:0000313" key="8">
    <source>
        <dbReference type="EMBL" id="OBP76639.1"/>
    </source>
</evidence>
<feature type="binding site" evidence="7">
    <location>
        <position position="27"/>
    </location>
    <ligand>
        <name>5-amino-6-(D-ribitylamino)uracil</name>
        <dbReference type="ChEBI" id="CHEBI:15934"/>
    </ligand>
</feature>
<dbReference type="OrthoDB" id="9809709at2"/>
<dbReference type="Gene3D" id="3.40.50.960">
    <property type="entry name" value="Lumazine/riboflavin synthase"/>
    <property type="match status" value="1"/>
</dbReference>
<proteinExistence type="inferred from homology"/>
<comment type="similarity">
    <text evidence="2 7">Belongs to the DMRL synthase family.</text>
</comment>
<dbReference type="InterPro" id="IPR002180">
    <property type="entry name" value="LS/RS"/>
</dbReference>
<accession>A0A1A5J6B0</accession>
<dbReference type="Pfam" id="PF00885">
    <property type="entry name" value="DMRL_synthase"/>
    <property type="match status" value="1"/>
</dbReference>
<evidence type="ECO:0000256" key="3">
    <source>
        <dbReference type="ARBA" id="ARBA00012664"/>
    </source>
</evidence>